<feature type="domain" description="Bacterial transcriptional activator" evidence="3">
    <location>
        <begin position="99"/>
        <end position="235"/>
    </location>
</feature>
<proteinExistence type="predicted"/>
<dbReference type="Pfam" id="PF03704">
    <property type="entry name" value="BTAD"/>
    <property type="match status" value="1"/>
</dbReference>
<evidence type="ECO:0000313" key="5">
    <source>
        <dbReference type="Proteomes" id="UP000248326"/>
    </source>
</evidence>
<dbReference type="GO" id="GO:0005524">
    <property type="term" value="F:ATP binding"/>
    <property type="evidence" value="ECO:0007669"/>
    <property type="project" value="UniProtKB-KW"/>
</dbReference>
<protein>
    <submittedName>
        <fullName evidence="4">AAA ATPase-like protein</fullName>
    </submittedName>
</protein>
<dbReference type="PANTHER" id="PTHR16305">
    <property type="entry name" value="TESTICULAR SOLUBLE ADENYLYL CYCLASE"/>
    <property type="match status" value="1"/>
</dbReference>
<dbReference type="RefSeq" id="WP_110888876.1">
    <property type="nucleotide sequence ID" value="NZ_QJSX01000028.1"/>
</dbReference>
<dbReference type="AlphaFoldDB" id="A0A318S518"/>
<dbReference type="OrthoDB" id="74119at2"/>
<keyword evidence="1" id="KW-0547">Nucleotide-binding</keyword>
<dbReference type="SUPFAM" id="SSF48452">
    <property type="entry name" value="TPR-like"/>
    <property type="match status" value="3"/>
</dbReference>
<reference evidence="4 5" key="1">
    <citation type="submission" date="2018-06" db="EMBL/GenBank/DDBJ databases">
        <title>Genomic Encyclopedia of Type Strains, Phase IV (KMG-IV): sequencing the most valuable type-strain genomes for metagenomic binning, comparative biology and taxonomic classification.</title>
        <authorList>
            <person name="Goeker M."/>
        </authorList>
    </citation>
    <scope>NUCLEOTIDE SEQUENCE [LARGE SCALE GENOMIC DNA]</scope>
    <source>
        <strain evidence="4 5">DSM 18048</strain>
    </source>
</reference>
<dbReference type="SUPFAM" id="SSF52540">
    <property type="entry name" value="P-loop containing nucleoside triphosphate hydrolases"/>
    <property type="match status" value="1"/>
</dbReference>
<dbReference type="EMBL" id="QJSX01000028">
    <property type="protein sequence ID" value="PYE48643.1"/>
    <property type="molecule type" value="Genomic_DNA"/>
</dbReference>
<evidence type="ECO:0000256" key="2">
    <source>
        <dbReference type="ARBA" id="ARBA00022840"/>
    </source>
</evidence>
<gene>
    <name evidence="4" type="ORF">DES52_1283</name>
</gene>
<dbReference type="GO" id="GO:0004016">
    <property type="term" value="F:adenylate cyclase activity"/>
    <property type="evidence" value="ECO:0007669"/>
    <property type="project" value="TreeGrafter"/>
</dbReference>
<organism evidence="4 5">
    <name type="scientific">Deinococcus yavapaiensis KR-236</name>
    <dbReference type="NCBI Taxonomy" id="694435"/>
    <lineage>
        <taxon>Bacteria</taxon>
        <taxon>Thermotogati</taxon>
        <taxon>Deinococcota</taxon>
        <taxon>Deinococci</taxon>
        <taxon>Deinococcales</taxon>
        <taxon>Deinococcaceae</taxon>
        <taxon>Deinococcus</taxon>
    </lineage>
</organism>
<dbReference type="SMART" id="SM01043">
    <property type="entry name" value="BTAD"/>
    <property type="match status" value="1"/>
</dbReference>
<keyword evidence="5" id="KW-1185">Reference proteome</keyword>
<dbReference type="PANTHER" id="PTHR16305:SF35">
    <property type="entry name" value="TRANSCRIPTIONAL ACTIVATOR DOMAIN"/>
    <property type="match status" value="1"/>
</dbReference>
<dbReference type="InterPro" id="IPR027417">
    <property type="entry name" value="P-loop_NTPase"/>
</dbReference>
<evidence type="ECO:0000256" key="1">
    <source>
        <dbReference type="ARBA" id="ARBA00022741"/>
    </source>
</evidence>
<keyword evidence="2" id="KW-0067">ATP-binding</keyword>
<dbReference type="Gene3D" id="1.10.10.10">
    <property type="entry name" value="Winged helix-like DNA-binding domain superfamily/Winged helix DNA-binding domain"/>
    <property type="match status" value="1"/>
</dbReference>
<comment type="caution">
    <text evidence="4">The sequence shown here is derived from an EMBL/GenBank/DDBJ whole genome shotgun (WGS) entry which is preliminary data.</text>
</comment>
<dbReference type="Gene3D" id="1.25.40.10">
    <property type="entry name" value="Tetratricopeptide repeat domain"/>
    <property type="match status" value="3"/>
</dbReference>
<dbReference type="InterPro" id="IPR036388">
    <property type="entry name" value="WH-like_DNA-bd_sf"/>
</dbReference>
<evidence type="ECO:0000313" key="4">
    <source>
        <dbReference type="EMBL" id="PYE48643.1"/>
    </source>
</evidence>
<accession>A0A318S518</accession>
<dbReference type="InterPro" id="IPR011990">
    <property type="entry name" value="TPR-like_helical_dom_sf"/>
</dbReference>
<evidence type="ECO:0000259" key="3">
    <source>
        <dbReference type="SMART" id="SM01043"/>
    </source>
</evidence>
<dbReference type="InterPro" id="IPR005158">
    <property type="entry name" value="BTAD"/>
</dbReference>
<name>A0A318S518_9DEIO</name>
<sequence length="1131" mass="123383">MRDASFARCPWRLELLGTPRLIGSNGEVRLERRTSAALAYLALEGSAVKYRLAGWLWPESTERAARANMRQLLRRLRVSTSDDLVLGTDTIRLAPTVATDVGEMRRFAFDEAYGDLLSVPGDLLEGLESDDLPDFAEWLAFERERVKQLRLLAAARHAEHLERAGDLVGALHASQRALTLEPLSEEAHRALMRLHHLRGDRAAAMDAYRRLERLLRDTLGTEPLPVTKALAGEIARGSVVPTAGAATSPLAVQRPFTLVGREDAWARLEGAWAVKRVAVLAGEAGAGKTRLALDFASSRGVYVHLEARPGDADVPYATAARWTRTLLGLPGRRERLPAWTTSELARLIPEFGVALPLASPDGKLRFFDAVVEACRGFVGVLVLDDLHFADDATLELAGYVLRTLVFEADAPRFLATHRTDEASETCVRVLQALVEADAAEAIDVPTLDESAVARLLDTLELPSATFAEKLTRYTGGNPLFVVETLKHLYETGLVAHGFPDALPPPERAGNVIRRRVRRLSREAQQVARAASVLRRDFDVELLSEVLGVSVLDVLQVWDELEAARLMSGARFVHDIVQEAVLTDTPPAVREVLHRAAARALEARSGDSARVALHWKAGGEPRRAAPLLLLAAARAGEFLRFTDAARFYAAAAACFDGVGEDDAAFEARAAIFERLWLHDLREVLDDERSRLQSGARSALQIARSCAADAVTRLVRHRDGVGAEEAARQGLNALEGAPMVEQATALEVELRRLVIEARVALGRTEGLRDLIARALEVARMSSDRRLAATLDLTVGVALFSTWQDERAVERFLSAASTAEAHGDRYGANLARQNAATVLEHVGQRERAERLRLEVRTHLGATPGTTRVAYLNAVGLGKNFMIRHRYARAAEQFEVARALSRDLEASSGLVERAAAQLSWMLGDLGACEAAARRALAAPDPDAGAFGEAHLWLGRVFAAGGRFEEARASFDEAEARTRTRSLPSTLGSLRLARLAIAPPDETLALADEAVAFARRHGQEELLTAALAERASALLQRGRFTQALASARDAADRWERTPPRDDVLKPLLVYALAHAAVGEWPGVTLQRAAAWLDHALSVNVPAAFAATFRARPTHARLLELAHEAATATKRNREPKR</sequence>
<dbReference type="Proteomes" id="UP000248326">
    <property type="component" value="Unassembled WGS sequence"/>
</dbReference>
<dbReference type="GO" id="GO:0005737">
    <property type="term" value="C:cytoplasm"/>
    <property type="evidence" value="ECO:0007669"/>
    <property type="project" value="TreeGrafter"/>
</dbReference>